<keyword evidence="1" id="KW-0812">Transmembrane</keyword>
<feature type="transmembrane region" description="Helical" evidence="1">
    <location>
        <begin position="475"/>
        <end position="496"/>
    </location>
</feature>
<evidence type="ECO:0000313" key="3">
    <source>
        <dbReference type="Proteomes" id="UP000001916"/>
    </source>
</evidence>
<feature type="transmembrane region" description="Helical" evidence="1">
    <location>
        <begin position="503"/>
        <end position="523"/>
    </location>
</feature>
<feature type="transmembrane region" description="Helical" evidence="1">
    <location>
        <begin position="158"/>
        <end position="177"/>
    </location>
</feature>
<dbReference type="AlphaFoldDB" id="D7BCT5"/>
<gene>
    <name evidence="2" type="ordered locus">Mesil_2825</name>
</gene>
<feature type="transmembrane region" description="Helical" evidence="1">
    <location>
        <begin position="409"/>
        <end position="430"/>
    </location>
</feature>
<protein>
    <recommendedName>
        <fullName evidence="4">Amino acid transporter</fullName>
    </recommendedName>
</protein>
<keyword evidence="3" id="KW-1185">Reference proteome</keyword>
<keyword evidence="1" id="KW-0472">Membrane</keyword>
<feature type="transmembrane region" description="Helical" evidence="1">
    <location>
        <begin position="282"/>
        <end position="305"/>
    </location>
</feature>
<dbReference type="HOGENOM" id="CLU_425603_0_0_0"/>
<dbReference type="RefSeq" id="WP_013159202.1">
    <property type="nucleotide sequence ID" value="NC_014212.1"/>
</dbReference>
<dbReference type="Proteomes" id="UP000001916">
    <property type="component" value="Chromosome"/>
</dbReference>
<name>D7BCT5_ALLS1</name>
<reference evidence="2 3" key="1">
    <citation type="journal article" date="2010" name="Stand. Genomic Sci.">
        <title>Complete genome sequence of Meiothermus silvanus type strain (VI-R2).</title>
        <authorList>
            <person name="Sikorski J."/>
            <person name="Tindall B.J."/>
            <person name="Lowry S."/>
            <person name="Lucas S."/>
            <person name="Nolan M."/>
            <person name="Copeland A."/>
            <person name="Glavina Del Rio T."/>
            <person name="Tice H."/>
            <person name="Cheng J.F."/>
            <person name="Han C."/>
            <person name="Pitluck S."/>
            <person name="Liolios K."/>
            <person name="Ivanova N."/>
            <person name="Mavromatis K."/>
            <person name="Mikhailova N."/>
            <person name="Pati A."/>
            <person name="Goodwin L."/>
            <person name="Chen A."/>
            <person name="Palaniappan K."/>
            <person name="Land M."/>
            <person name="Hauser L."/>
            <person name="Chang Y.J."/>
            <person name="Jeffries C.D."/>
            <person name="Rohde M."/>
            <person name="Goker M."/>
            <person name="Woyke T."/>
            <person name="Bristow J."/>
            <person name="Eisen J.A."/>
            <person name="Markowitz V."/>
            <person name="Hugenholtz P."/>
            <person name="Kyrpides N.C."/>
            <person name="Klenk H.P."/>
            <person name="Lapidus A."/>
        </authorList>
    </citation>
    <scope>NUCLEOTIDE SEQUENCE [LARGE SCALE GENOMIC DNA]</scope>
    <source>
        <strain evidence="3">ATCC 700542 / DSM 9946 / VI-R2</strain>
    </source>
</reference>
<dbReference type="eggNOG" id="COG0814">
    <property type="taxonomic scope" value="Bacteria"/>
</dbReference>
<feature type="transmembrane region" description="Helical" evidence="1">
    <location>
        <begin position="184"/>
        <end position="207"/>
    </location>
</feature>
<evidence type="ECO:0000256" key="1">
    <source>
        <dbReference type="SAM" id="Phobius"/>
    </source>
</evidence>
<feature type="transmembrane region" description="Helical" evidence="1">
    <location>
        <begin position="64"/>
        <end position="92"/>
    </location>
</feature>
<organism evidence="2 3">
    <name type="scientific">Allomeiothermus silvanus (strain ATCC 700542 / DSM 9946 / NBRC 106475 / NCIMB 13440 / VI-R2)</name>
    <name type="common">Thermus silvanus</name>
    <dbReference type="NCBI Taxonomy" id="526227"/>
    <lineage>
        <taxon>Bacteria</taxon>
        <taxon>Thermotogati</taxon>
        <taxon>Deinococcota</taxon>
        <taxon>Deinococci</taxon>
        <taxon>Thermales</taxon>
        <taxon>Thermaceae</taxon>
        <taxon>Allomeiothermus</taxon>
    </lineage>
</organism>
<evidence type="ECO:0000313" key="2">
    <source>
        <dbReference type="EMBL" id="ADH64668.1"/>
    </source>
</evidence>
<feature type="transmembrane region" description="Helical" evidence="1">
    <location>
        <begin position="529"/>
        <end position="549"/>
    </location>
</feature>
<dbReference type="Gene3D" id="1.20.1740.10">
    <property type="entry name" value="Amino acid/polyamine transporter I"/>
    <property type="match status" value="1"/>
</dbReference>
<proteinExistence type="predicted"/>
<feature type="transmembrane region" description="Helical" evidence="1">
    <location>
        <begin position="113"/>
        <end position="138"/>
    </location>
</feature>
<dbReference type="KEGG" id="msv:Mesil_2825"/>
<feature type="transmembrane region" description="Helical" evidence="1">
    <location>
        <begin position="451"/>
        <end position="469"/>
    </location>
</feature>
<keyword evidence="1" id="KW-1133">Transmembrane helix</keyword>
<accession>D7BCT5</accession>
<feature type="transmembrane region" description="Helical" evidence="1">
    <location>
        <begin position="227"/>
        <end position="246"/>
    </location>
</feature>
<sequence>MAQSQTYWRLFRRRFKKWLTEGQHSLGESYHQPEKEVHQTHPWYRVMCLTGVDYFSTLGYQPGIAALAAGILSPFATLVLVLVTLFGALPMYRRVAEESPHGDGSISMLERLLGGWTAKVFVLALLGFVATGFVITITLSAADASKHIIENPFWPRGWNYQVGLTLVLIGLLGAIFLKGFREAIGVAVVLVVIYIGLSLVVVVTGLLEAFQQREVITRWVDLINQNYASPMAVIVAALLVFPKLALGLSGFETGVVVMPLVKGDPDDDPAHPKGRIRNSRKLLTTAALIMSVMLITSSLVTTWLIPPSEFWPETSVSRELRRGVSSIDIPLSGNPQDVYTYRVPNRSGSFNERISLGPRGEITLLVNVTESGDARQVTVVKPTGQASGRALAYLAHRHLGELFGTLYDLSTILILWFAGASAMAGLLNIVPRYLPRYGMAPEWARATRPLVLIYTAICFVVTLIFRASVDAQAAAYATGVLALMTSAAVAVTLSALHKRQQASVIAFGLISLVFIYTLVVNILEQPGGLQIASIFVASIVVVSFISRVLRSTELRVKEVILDEEARRFIESIPGEIRIVAHHRETGKAYEYIEKAKRVREFTHLPAKEPILFLEVGVIDASEFSGTLRVRGLEVGDYQVFRTEAPAVANAIAAVALHIRDITGKVPHIYFQWSEGNPLQLALRFVLFGEGDIPPLTHEILRKAEPNLKRRPIVHVGG</sequence>
<dbReference type="STRING" id="526227.Mesil_2825"/>
<dbReference type="EMBL" id="CP002042">
    <property type="protein sequence ID" value="ADH64668.1"/>
    <property type="molecule type" value="Genomic_DNA"/>
</dbReference>
<evidence type="ECO:0008006" key="4">
    <source>
        <dbReference type="Google" id="ProtNLM"/>
    </source>
</evidence>